<protein>
    <submittedName>
        <fullName evidence="2">Uncharacterized protein</fullName>
    </submittedName>
</protein>
<evidence type="ECO:0000256" key="1">
    <source>
        <dbReference type="SAM" id="MobiDB-lite"/>
    </source>
</evidence>
<proteinExistence type="predicted"/>
<feature type="compositionally biased region" description="Polar residues" evidence="1">
    <location>
        <begin position="1"/>
        <end position="16"/>
    </location>
</feature>
<keyword evidence="3" id="KW-1185">Reference proteome</keyword>
<evidence type="ECO:0000313" key="2">
    <source>
        <dbReference type="EMBL" id="OAG06941.1"/>
    </source>
</evidence>
<dbReference type="GeneID" id="28770434"/>
<dbReference type="AlphaFoldDB" id="A0A177CI58"/>
<name>A0A177CI58_9PLEO</name>
<sequence>MSSPSSYARQRHTTYFPSARHPSVYRQTDYQNGKAIQVVESRRRAPVTSMSMSAQEVHALAPLSPKNQTSSSSRSHKISSQQSQHQSTSTPSLPNQYGHVTPRSSPKTKARSQVVIVQGSVSVAVDFRKRDVAIGLATPPPTPRIARLPTPELEDLDERPLCNCCTGAQIVKYCARCGCELDSWRG</sequence>
<feature type="compositionally biased region" description="Low complexity" evidence="1">
    <location>
        <begin position="68"/>
        <end position="92"/>
    </location>
</feature>
<reference evidence="2 3" key="1">
    <citation type="submission" date="2016-05" db="EMBL/GenBank/DDBJ databases">
        <title>Comparative analysis of secretome profiles of manganese(II)-oxidizing ascomycete fungi.</title>
        <authorList>
            <consortium name="DOE Joint Genome Institute"/>
            <person name="Zeiner C.A."/>
            <person name="Purvine S.O."/>
            <person name="Zink E.M."/>
            <person name="Wu S."/>
            <person name="Pasa-Tolic L."/>
            <person name="Chaput D.L."/>
            <person name="Haridas S."/>
            <person name="Grigoriev I.V."/>
            <person name="Santelli C.M."/>
            <person name="Hansel C.M."/>
        </authorList>
    </citation>
    <scope>NUCLEOTIDE SEQUENCE [LARGE SCALE GENOMIC DNA]</scope>
    <source>
        <strain evidence="2 3">AP3s5-JAC2a</strain>
    </source>
</reference>
<dbReference type="InParanoid" id="A0A177CI58"/>
<evidence type="ECO:0000313" key="3">
    <source>
        <dbReference type="Proteomes" id="UP000077069"/>
    </source>
</evidence>
<gene>
    <name evidence="2" type="ORF">CC84DRAFT_631194</name>
</gene>
<accession>A0A177CI58</accession>
<feature type="region of interest" description="Disordered" evidence="1">
    <location>
        <begin position="1"/>
        <end position="112"/>
    </location>
</feature>
<organism evidence="2 3">
    <name type="scientific">Paraphaeosphaeria sporulosa</name>
    <dbReference type="NCBI Taxonomy" id="1460663"/>
    <lineage>
        <taxon>Eukaryota</taxon>
        <taxon>Fungi</taxon>
        <taxon>Dikarya</taxon>
        <taxon>Ascomycota</taxon>
        <taxon>Pezizomycotina</taxon>
        <taxon>Dothideomycetes</taxon>
        <taxon>Pleosporomycetidae</taxon>
        <taxon>Pleosporales</taxon>
        <taxon>Massarineae</taxon>
        <taxon>Didymosphaeriaceae</taxon>
        <taxon>Paraphaeosphaeria</taxon>
    </lineage>
</organism>
<dbReference type="RefSeq" id="XP_018037306.1">
    <property type="nucleotide sequence ID" value="XM_018186948.1"/>
</dbReference>
<dbReference type="EMBL" id="KV441551">
    <property type="protein sequence ID" value="OAG06941.1"/>
    <property type="molecule type" value="Genomic_DNA"/>
</dbReference>
<dbReference type="OrthoDB" id="3788377at2759"/>
<dbReference type="Proteomes" id="UP000077069">
    <property type="component" value="Unassembled WGS sequence"/>
</dbReference>